<reference evidence="2" key="1">
    <citation type="journal article" date="2020" name="Nat. Commun.">
        <title>Genome sequence of the cluster root forming white lupin.</title>
        <authorList>
            <person name="Hufnagel B."/>
            <person name="Marques A."/>
            <person name="Soriano A."/>
            <person name="Marques L."/>
            <person name="Divol F."/>
            <person name="Doumas P."/>
            <person name="Sallet E."/>
            <person name="Mancinotti D."/>
            <person name="Carrere S."/>
            <person name="Marande W."/>
            <person name="Arribat S."/>
            <person name="Keller J."/>
            <person name="Huneau C."/>
            <person name="Blein T."/>
            <person name="Aime D."/>
            <person name="Laguerre M."/>
            <person name="Taylor J."/>
            <person name="Schubert V."/>
            <person name="Nelson M."/>
            <person name="Geu-Flores F."/>
            <person name="Crespi M."/>
            <person name="Gallardo-Guerrero K."/>
            <person name="Delaux P.-M."/>
            <person name="Salse J."/>
            <person name="Berges H."/>
            <person name="Guyot R."/>
            <person name="Gouzy J."/>
            <person name="Peret B."/>
        </authorList>
    </citation>
    <scope>NUCLEOTIDE SEQUENCE [LARGE SCALE GENOMIC DNA]</scope>
    <source>
        <strain evidence="2">cv. Amiga</strain>
    </source>
</reference>
<sequence length="55" mass="6094">MKYGILRTENNSKLVIGGTHENPNAEELGIVVEIKKIDGKVQESQYVTGNNSIYT</sequence>
<gene>
    <name evidence="1" type="ORF">Lalb_Chr17g0343401</name>
</gene>
<protein>
    <submittedName>
        <fullName evidence="1">Uncharacterized protein</fullName>
    </submittedName>
</protein>
<evidence type="ECO:0000313" key="1">
    <source>
        <dbReference type="EMBL" id="KAE9595876.1"/>
    </source>
</evidence>
<accession>A0A6A4NQ48</accession>
<evidence type="ECO:0000313" key="2">
    <source>
        <dbReference type="Proteomes" id="UP000447434"/>
    </source>
</evidence>
<dbReference type="Proteomes" id="UP000447434">
    <property type="component" value="Chromosome 17"/>
</dbReference>
<dbReference type="AlphaFoldDB" id="A0A6A4NQ48"/>
<proteinExistence type="predicted"/>
<comment type="caution">
    <text evidence="1">The sequence shown here is derived from an EMBL/GenBank/DDBJ whole genome shotgun (WGS) entry which is preliminary data.</text>
</comment>
<dbReference type="EMBL" id="WOCE01000017">
    <property type="protein sequence ID" value="KAE9595876.1"/>
    <property type="molecule type" value="Genomic_DNA"/>
</dbReference>
<organism evidence="1 2">
    <name type="scientific">Lupinus albus</name>
    <name type="common">White lupine</name>
    <name type="synonym">Lupinus termis</name>
    <dbReference type="NCBI Taxonomy" id="3870"/>
    <lineage>
        <taxon>Eukaryota</taxon>
        <taxon>Viridiplantae</taxon>
        <taxon>Streptophyta</taxon>
        <taxon>Embryophyta</taxon>
        <taxon>Tracheophyta</taxon>
        <taxon>Spermatophyta</taxon>
        <taxon>Magnoliopsida</taxon>
        <taxon>eudicotyledons</taxon>
        <taxon>Gunneridae</taxon>
        <taxon>Pentapetalae</taxon>
        <taxon>rosids</taxon>
        <taxon>fabids</taxon>
        <taxon>Fabales</taxon>
        <taxon>Fabaceae</taxon>
        <taxon>Papilionoideae</taxon>
        <taxon>50 kb inversion clade</taxon>
        <taxon>genistoids sensu lato</taxon>
        <taxon>core genistoids</taxon>
        <taxon>Genisteae</taxon>
        <taxon>Lupinus</taxon>
    </lineage>
</organism>
<name>A0A6A4NQ48_LUPAL</name>
<keyword evidence="2" id="KW-1185">Reference proteome</keyword>